<sequence length="429" mass="49350">MAASQVQKTMSSDEKEARSVWKNLASEYTTMYAPWPKQEKFSIRPPSNGEFIYDAKAEHDMQTMYDANYITHESAMRSKCVPPKSVHQQIVNQKMNCLSTYDDSYKYKKGDRRPAFRPNPTDHQPIQGNCQPEITSVNQETYRAYTKPEFNAAKRDLIIIEQECGVLPTGKDVPLITTVQETFRSPNSPSRRQPIIPETCSLLNKSKMALQTTHMADYTRKQQTRPPSAVPALKKDRQAAIQWKTPGVKLNFTSTFQNDYINHMNVRRPKSFKPLHCYVASDTPFANKTHYSHDFSEKPLQGFRPELWRPEANLKILDKGLFQDTTQYRDTHCQTKYPVERTMLIKPKSTHYGPTKKFYDDTSYSANYRRFDSGVGRSENFKPVRKYTPPDIAFNVVSTAHAHYKGDPAPPSKICKPVTNKRIGEIIIT</sequence>
<dbReference type="GO" id="GO:0005814">
    <property type="term" value="C:centriole"/>
    <property type="evidence" value="ECO:0000318"/>
    <property type="project" value="GO_Central"/>
</dbReference>
<dbReference type="PANTHER" id="PTHR31516">
    <property type="entry name" value="STABILIZER OF AXONEMAL MICROTUBULES 2"/>
    <property type="match status" value="1"/>
</dbReference>
<evidence type="ECO:0000313" key="3">
    <source>
        <dbReference type="Proteomes" id="UP000008144"/>
    </source>
</evidence>
<dbReference type="RefSeq" id="XP_002127009.1">
    <property type="nucleotide sequence ID" value="XM_002126973.2"/>
</dbReference>
<comment type="similarity">
    <text evidence="1">Belongs to the FAM154 family.</text>
</comment>
<dbReference type="GO" id="GO:0005879">
    <property type="term" value="C:axonemal microtubule"/>
    <property type="evidence" value="ECO:0000318"/>
    <property type="project" value="GO_Central"/>
</dbReference>
<dbReference type="STRING" id="7719.ENSCINP00000015982"/>
<organism evidence="2 3">
    <name type="scientific">Ciona intestinalis</name>
    <name type="common">Transparent sea squirt</name>
    <name type="synonym">Ascidia intestinalis</name>
    <dbReference type="NCBI Taxonomy" id="7719"/>
    <lineage>
        <taxon>Eukaryota</taxon>
        <taxon>Metazoa</taxon>
        <taxon>Chordata</taxon>
        <taxon>Tunicata</taxon>
        <taxon>Ascidiacea</taxon>
        <taxon>Phlebobranchia</taxon>
        <taxon>Cionidae</taxon>
        <taxon>Ciona</taxon>
    </lineage>
</organism>
<name>F6WHS2_CIOIN</name>
<dbReference type="OMA" id="THMADYT"/>
<evidence type="ECO:0000313" key="2">
    <source>
        <dbReference type="Ensembl" id="ENSCINP00000015982.3"/>
    </source>
</evidence>
<dbReference type="GeneTree" id="ENSGT00390000007252"/>
<reference evidence="2" key="2">
    <citation type="journal article" date="2008" name="Genome Biol.">
        <title>Improved genome assembly and evidence-based global gene model set for the chordate Ciona intestinalis: new insight into intron and operon populations.</title>
        <authorList>
            <person name="Satou Y."/>
            <person name="Mineta K."/>
            <person name="Ogasawara M."/>
            <person name="Sasakura Y."/>
            <person name="Shoguchi E."/>
            <person name="Ueno K."/>
            <person name="Yamada L."/>
            <person name="Matsumoto J."/>
            <person name="Wasserscheid J."/>
            <person name="Dewar K."/>
            <person name="Wiley G.B."/>
            <person name="Macmil S.L."/>
            <person name="Roe B.A."/>
            <person name="Zeller R.W."/>
            <person name="Hastings K.E."/>
            <person name="Lemaire P."/>
            <person name="Lindquist E."/>
            <person name="Endo T."/>
            <person name="Hotta K."/>
            <person name="Inaba K."/>
        </authorList>
    </citation>
    <scope>NUCLEOTIDE SEQUENCE [LARGE SCALE GENOMIC DNA]</scope>
    <source>
        <strain evidence="2">wild type</strain>
    </source>
</reference>
<dbReference type="GeneID" id="100178371"/>
<gene>
    <name evidence="2" type="primary">LOC100178371</name>
</gene>
<dbReference type="Ensembl" id="ENSCINT00000015982.3">
    <property type="protein sequence ID" value="ENSCINP00000015982.3"/>
    <property type="gene ID" value="ENSCING00000007805.3"/>
</dbReference>
<dbReference type="GO" id="GO:0008017">
    <property type="term" value="F:microtubule binding"/>
    <property type="evidence" value="ECO:0000318"/>
    <property type="project" value="GO_Central"/>
</dbReference>
<reference evidence="2" key="3">
    <citation type="submission" date="2025-08" db="UniProtKB">
        <authorList>
            <consortium name="Ensembl"/>
        </authorList>
    </citation>
    <scope>IDENTIFICATION</scope>
</reference>
<protein>
    <submittedName>
        <fullName evidence="2">Stabilizer of axonemal microtubules 2</fullName>
    </submittedName>
</protein>
<reference evidence="2" key="4">
    <citation type="submission" date="2025-09" db="UniProtKB">
        <authorList>
            <consortium name="Ensembl"/>
        </authorList>
    </citation>
    <scope>IDENTIFICATION</scope>
</reference>
<dbReference type="InParanoid" id="F6WHS2"/>
<accession>F6WHS2</accession>
<accession>A0A1W2W9C4</accession>
<dbReference type="PANTHER" id="PTHR31516:SF17">
    <property type="entry name" value="STABILIZER OF AXONEMAL MICROTUBULES 2"/>
    <property type="match status" value="1"/>
</dbReference>
<dbReference type="Proteomes" id="UP000008144">
    <property type="component" value="Chromosome 1"/>
</dbReference>
<dbReference type="GO" id="GO:0036064">
    <property type="term" value="C:ciliary basal body"/>
    <property type="evidence" value="ECO:0000318"/>
    <property type="project" value="GO_Central"/>
</dbReference>
<reference evidence="3" key="1">
    <citation type="journal article" date="2002" name="Science">
        <title>The draft genome of Ciona intestinalis: insights into chordate and vertebrate origins.</title>
        <authorList>
            <person name="Dehal P."/>
            <person name="Satou Y."/>
            <person name="Campbell R.K."/>
            <person name="Chapman J."/>
            <person name="Degnan B."/>
            <person name="De Tomaso A."/>
            <person name="Davidson B."/>
            <person name="Di Gregorio A."/>
            <person name="Gelpke M."/>
            <person name="Goodstein D.M."/>
            <person name="Harafuji N."/>
            <person name="Hastings K.E."/>
            <person name="Ho I."/>
            <person name="Hotta K."/>
            <person name="Huang W."/>
            <person name="Kawashima T."/>
            <person name="Lemaire P."/>
            <person name="Martinez D."/>
            <person name="Meinertzhagen I.A."/>
            <person name="Necula S."/>
            <person name="Nonaka M."/>
            <person name="Putnam N."/>
            <person name="Rash S."/>
            <person name="Saiga H."/>
            <person name="Satake M."/>
            <person name="Terry A."/>
            <person name="Yamada L."/>
            <person name="Wang H.G."/>
            <person name="Awazu S."/>
            <person name="Azumi K."/>
            <person name="Boore J."/>
            <person name="Branno M."/>
            <person name="Chin-Bow S."/>
            <person name="DeSantis R."/>
            <person name="Doyle S."/>
            <person name="Francino P."/>
            <person name="Keys D.N."/>
            <person name="Haga S."/>
            <person name="Hayashi H."/>
            <person name="Hino K."/>
            <person name="Imai K.S."/>
            <person name="Inaba K."/>
            <person name="Kano S."/>
            <person name="Kobayashi K."/>
            <person name="Kobayashi M."/>
            <person name="Lee B.I."/>
            <person name="Makabe K.W."/>
            <person name="Manohar C."/>
            <person name="Matassi G."/>
            <person name="Medina M."/>
            <person name="Mochizuki Y."/>
            <person name="Mount S."/>
            <person name="Morishita T."/>
            <person name="Miura S."/>
            <person name="Nakayama A."/>
            <person name="Nishizaka S."/>
            <person name="Nomoto H."/>
            <person name="Ohta F."/>
            <person name="Oishi K."/>
            <person name="Rigoutsos I."/>
            <person name="Sano M."/>
            <person name="Sasaki A."/>
            <person name="Sasakura Y."/>
            <person name="Shoguchi E."/>
            <person name="Shin-i T."/>
            <person name="Spagnuolo A."/>
            <person name="Stainier D."/>
            <person name="Suzuki M.M."/>
            <person name="Tassy O."/>
            <person name="Takatori N."/>
            <person name="Tokuoka M."/>
            <person name="Yagi K."/>
            <person name="Yoshizaki F."/>
            <person name="Wada S."/>
            <person name="Zhang C."/>
            <person name="Hyatt P.D."/>
            <person name="Larimer F."/>
            <person name="Detter C."/>
            <person name="Doggett N."/>
            <person name="Glavina T."/>
            <person name="Hawkins T."/>
            <person name="Richardson P."/>
            <person name="Lucas S."/>
            <person name="Kohara Y."/>
            <person name="Levine M."/>
            <person name="Satoh N."/>
            <person name="Rokhsar D.S."/>
        </authorList>
    </citation>
    <scope>NUCLEOTIDE SEQUENCE [LARGE SCALE GENOMIC DNA]</scope>
</reference>
<proteinExistence type="inferred from homology"/>
<dbReference type="InterPro" id="IPR033336">
    <property type="entry name" value="SAXO1/2"/>
</dbReference>
<evidence type="ECO:0000256" key="1">
    <source>
        <dbReference type="ARBA" id="ARBA00008738"/>
    </source>
</evidence>
<dbReference type="KEGG" id="cin:100178371"/>
<dbReference type="AlphaFoldDB" id="F6WHS2"/>
<dbReference type="GO" id="GO:0005856">
    <property type="term" value="C:cytoskeleton"/>
    <property type="evidence" value="ECO:0000318"/>
    <property type="project" value="GO_Central"/>
</dbReference>
<dbReference type="GO" id="GO:0036126">
    <property type="term" value="C:sperm flagellum"/>
    <property type="evidence" value="ECO:0000318"/>
    <property type="project" value="GO_Central"/>
</dbReference>
<dbReference type="HOGENOM" id="CLU_640851_0_0_1"/>
<dbReference type="OrthoDB" id="365640at2759"/>
<dbReference type="EMBL" id="EAAA01000259">
    <property type="status" value="NOT_ANNOTATED_CDS"/>
    <property type="molecule type" value="Genomic_DNA"/>
</dbReference>
<keyword evidence="3" id="KW-1185">Reference proteome</keyword>